<accession>A0A167EG64</accession>
<reference evidence="1 2" key="1">
    <citation type="submission" date="2016-02" db="EMBL/GenBank/DDBJ databases">
        <title>Paenibacillus sp. LPB0068, isolated from Crassostrea gigas.</title>
        <authorList>
            <person name="Shin S.-K."/>
            <person name="Yi H."/>
        </authorList>
    </citation>
    <scope>NUCLEOTIDE SEQUENCE [LARGE SCALE GENOMIC DNA]</scope>
    <source>
        <strain evidence="1 2">LPB0068</strain>
    </source>
</reference>
<evidence type="ECO:0000313" key="1">
    <source>
        <dbReference type="EMBL" id="OAB75520.1"/>
    </source>
</evidence>
<organism evidence="1 2">
    <name type="scientific">Paenibacillus crassostreae</name>
    <dbReference type="NCBI Taxonomy" id="1763538"/>
    <lineage>
        <taxon>Bacteria</taxon>
        <taxon>Bacillati</taxon>
        <taxon>Bacillota</taxon>
        <taxon>Bacilli</taxon>
        <taxon>Bacillales</taxon>
        <taxon>Paenibacillaceae</taxon>
        <taxon>Paenibacillus</taxon>
    </lineage>
</organism>
<gene>
    <name evidence="1" type="ORF">PNBC_08475</name>
</gene>
<dbReference type="AlphaFoldDB" id="A0A167EG64"/>
<dbReference type="EMBL" id="LSFN01000008">
    <property type="protein sequence ID" value="OAB75520.1"/>
    <property type="molecule type" value="Genomic_DNA"/>
</dbReference>
<proteinExistence type="predicted"/>
<dbReference type="Proteomes" id="UP000077134">
    <property type="component" value="Unassembled WGS sequence"/>
</dbReference>
<dbReference type="RefSeq" id="WP_068657124.1">
    <property type="nucleotide sequence ID" value="NZ_LSFN01000008.1"/>
</dbReference>
<keyword evidence="2" id="KW-1185">Reference proteome</keyword>
<sequence>MWDYSGGHRFTSPLIEVGVLSAKMIENTSTIAANNDAIFAINGDYYSFRDDGVIIRNGTLFRDNPVRTALALFNDGTIKSSEEENVSSSSLLEAGVTRSRQGFNI</sequence>
<comment type="caution">
    <text evidence="1">The sequence shown here is derived from an EMBL/GenBank/DDBJ whole genome shotgun (WGS) entry which is preliminary data.</text>
</comment>
<evidence type="ECO:0000313" key="2">
    <source>
        <dbReference type="Proteomes" id="UP000077134"/>
    </source>
</evidence>
<dbReference type="KEGG" id="pcx:LPB68_10520"/>
<name>A0A167EG64_9BACL</name>
<protein>
    <submittedName>
        <fullName evidence="1">Uncharacterized protein</fullName>
    </submittedName>
</protein>
<dbReference type="STRING" id="1763538.LPB68_10520"/>